<evidence type="ECO:0000256" key="1">
    <source>
        <dbReference type="ARBA" id="ARBA00010609"/>
    </source>
</evidence>
<dbReference type="Pfam" id="PF07731">
    <property type="entry name" value="Cu-oxidase_2"/>
    <property type="match status" value="1"/>
</dbReference>
<dbReference type="InterPro" id="IPR008972">
    <property type="entry name" value="Cupredoxin"/>
</dbReference>
<feature type="domain" description="Plastocyanin-like" evidence="11">
    <location>
        <begin position="80"/>
        <end position="140"/>
    </location>
</feature>
<dbReference type="Pfam" id="PF07732">
    <property type="entry name" value="Cu-oxidase_3"/>
    <property type="match status" value="1"/>
</dbReference>
<dbReference type="SUPFAM" id="SSF49503">
    <property type="entry name" value="Cupredoxins"/>
    <property type="match status" value="3"/>
</dbReference>
<dbReference type="EMBL" id="JBHSFG010000031">
    <property type="protein sequence ID" value="MFC4466897.1"/>
    <property type="molecule type" value="Genomic_DNA"/>
</dbReference>
<comment type="subunit">
    <text evidence="2">Monomer.</text>
</comment>
<comment type="caution">
    <text evidence="12">The sequence shown here is derived from an EMBL/GenBank/DDBJ whole genome shotgun (WGS) entry which is preliminary data.</text>
</comment>
<name>A0ABV8YNP8_9ACTN</name>
<evidence type="ECO:0000313" key="13">
    <source>
        <dbReference type="Proteomes" id="UP001596012"/>
    </source>
</evidence>
<dbReference type="RefSeq" id="WP_386343743.1">
    <property type="nucleotide sequence ID" value="NZ_JBHSFG010000031.1"/>
</dbReference>
<sequence>MSRLSRRRFLGVLGSAAAAAGVGVPFVSGIAGSTSTGEQLVSRVPLPRPYTLPFTVPPVLAPARSDAAGDHYEIVQRAAKVELLPGVPTEIWGYNGIFPGPTIVSRSGRPAVVRHRNELPVPVVVHLHGGRTPSSDDGYPTDLLMPVGAPAGQGDHMSGSHAGRMSDPAASISTGERDYRYPLRQRSATLWYHDHRMDFTGPSVWRGLAGFHLVGNAEEDALPLPRDDRDLPLMIADRAFGDDGSLLYPSLDPTLARPGVQAAYGSGVLGDVILVNGVPWPLAEVSATRHRLRLLNASNARRYRLALDPPPPGGGGLVQIGTDGGLLERPVRHDAIDLAPAQRYDVVVDFGAYRVGQEVTLINQFGTGSTEDVMRFRVARSGRDDTRIPDRLSRIPGLRPADALVTRTMRFQHDDVHGMAGWTINGQPFAPGLVHARARLDSVEIWRLTSDFHHPVHLHLAPFQVLSRGNSGPGPYDLGWKDTLDLRPAEQATIIVRFDGYTGRYVFHCHNLEHEDMAMMGNLVVF</sequence>
<dbReference type="InterPro" id="IPR011707">
    <property type="entry name" value="Cu-oxidase-like_N"/>
</dbReference>
<dbReference type="CDD" id="cd14448">
    <property type="entry name" value="CuRO_2_BOD_CotA_like"/>
    <property type="match status" value="1"/>
</dbReference>
<comment type="similarity">
    <text evidence="1">Belongs to the multicopper oxidase family.</text>
</comment>
<keyword evidence="3" id="KW-0479">Metal-binding</keyword>
<evidence type="ECO:0000256" key="4">
    <source>
        <dbReference type="ARBA" id="ARBA00023002"/>
    </source>
</evidence>
<evidence type="ECO:0000256" key="2">
    <source>
        <dbReference type="ARBA" id="ARBA00011245"/>
    </source>
</evidence>
<comment type="catalytic activity">
    <reaction evidence="9">
        <text>4 Cu(+) + O2 + 4 H(+) = 4 Cu(2+) + 2 H2O</text>
        <dbReference type="Rhea" id="RHEA:30083"/>
        <dbReference type="ChEBI" id="CHEBI:15377"/>
        <dbReference type="ChEBI" id="CHEBI:15378"/>
        <dbReference type="ChEBI" id="CHEBI:15379"/>
        <dbReference type="ChEBI" id="CHEBI:29036"/>
        <dbReference type="ChEBI" id="CHEBI:49552"/>
        <dbReference type="EC" id="1.16.3.4"/>
    </reaction>
    <physiologicalReaction direction="left-to-right" evidence="9">
        <dbReference type="Rhea" id="RHEA:30084"/>
    </physiologicalReaction>
</comment>
<dbReference type="Gene3D" id="2.60.40.420">
    <property type="entry name" value="Cupredoxins - blue copper proteins"/>
    <property type="match status" value="4"/>
</dbReference>
<dbReference type="InterPro" id="IPR002355">
    <property type="entry name" value="Cu_oxidase_Cu_BS"/>
</dbReference>
<dbReference type="InterPro" id="IPR011706">
    <property type="entry name" value="Cu-oxidase_C"/>
</dbReference>
<evidence type="ECO:0000256" key="6">
    <source>
        <dbReference type="ARBA" id="ARBA00041027"/>
    </source>
</evidence>
<evidence type="ECO:0000259" key="11">
    <source>
        <dbReference type="Pfam" id="PF07732"/>
    </source>
</evidence>
<evidence type="ECO:0000256" key="9">
    <source>
        <dbReference type="ARBA" id="ARBA00048092"/>
    </source>
</evidence>
<keyword evidence="13" id="KW-1185">Reference proteome</keyword>
<dbReference type="PANTHER" id="PTHR48267">
    <property type="entry name" value="CUPREDOXIN SUPERFAMILY PROTEIN"/>
    <property type="match status" value="1"/>
</dbReference>
<dbReference type="EC" id="1.16.3.4" evidence="5"/>
<evidence type="ECO:0000256" key="5">
    <source>
        <dbReference type="ARBA" id="ARBA00038978"/>
    </source>
</evidence>
<dbReference type="PROSITE" id="PS00080">
    <property type="entry name" value="MULTICOPPER_OXIDASE2"/>
    <property type="match status" value="1"/>
</dbReference>
<gene>
    <name evidence="12" type="ORF">ACFPH6_20600</name>
</gene>
<evidence type="ECO:0000256" key="3">
    <source>
        <dbReference type="ARBA" id="ARBA00022723"/>
    </source>
</evidence>
<dbReference type="InterPro" id="IPR045087">
    <property type="entry name" value="Cu-oxidase_fam"/>
</dbReference>
<dbReference type="PANTHER" id="PTHR48267:SF1">
    <property type="entry name" value="BILIRUBIN OXIDASE"/>
    <property type="match status" value="1"/>
</dbReference>
<dbReference type="InterPro" id="IPR019546">
    <property type="entry name" value="TAT_signal_bac_arc"/>
</dbReference>
<keyword evidence="4" id="KW-0560">Oxidoreductase</keyword>
<evidence type="ECO:0000313" key="12">
    <source>
        <dbReference type="EMBL" id="MFC4466897.1"/>
    </source>
</evidence>
<feature type="domain" description="Plastocyanin-like" evidence="10">
    <location>
        <begin position="418"/>
        <end position="525"/>
    </location>
</feature>
<dbReference type="Proteomes" id="UP001596012">
    <property type="component" value="Unassembled WGS sequence"/>
</dbReference>
<protein>
    <recommendedName>
        <fullName evidence="6">Multicopper oxidase CueO</fullName>
        <ecNumber evidence="5">1.16.3.4</ecNumber>
    </recommendedName>
    <alternativeName>
        <fullName evidence="7">Copper efflux oxidase</fullName>
    </alternativeName>
    <alternativeName>
        <fullName evidence="8">Cuprous oxidase</fullName>
    </alternativeName>
</protein>
<reference evidence="13" key="1">
    <citation type="journal article" date="2019" name="Int. J. Syst. Evol. Microbiol.">
        <title>The Global Catalogue of Microorganisms (GCM) 10K type strain sequencing project: providing services to taxonomists for standard genome sequencing and annotation.</title>
        <authorList>
            <consortium name="The Broad Institute Genomics Platform"/>
            <consortium name="The Broad Institute Genome Sequencing Center for Infectious Disease"/>
            <person name="Wu L."/>
            <person name="Ma J."/>
        </authorList>
    </citation>
    <scope>NUCLEOTIDE SEQUENCE [LARGE SCALE GENOMIC DNA]</scope>
    <source>
        <strain evidence="13">DT43</strain>
    </source>
</reference>
<dbReference type="NCBIfam" id="TIGR01409">
    <property type="entry name" value="TAT_signal_seq"/>
    <property type="match status" value="1"/>
</dbReference>
<dbReference type="InterPro" id="IPR006311">
    <property type="entry name" value="TAT_signal"/>
</dbReference>
<dbReference type="PROSITE" id="PS51318">
    <property type="entry name" value="TAT"/>
    <property type="match status" value="1"/>
</dbReference>
<organism evidence="12 13">
    <name type="scientific">Streptomyces xiangluensis</name>
    <dbReference type="NCBI Taxonomy" id="2665720"/>
    <lineage>
        <taxon>Bacteria</taxon>
        <taxon>Bacillati</taxon>
        <taxon>Actinomycetota</taxon>
        <taxon>Actinomycetes</taxon>
        <taxon>Kitasatosporales</taxon>
        <taxon>Streptomycetaceae</taxon>
        <taxon>Streptomyces</taxon>
    </lineage>
</organism>
<evidence type="ECO:0000256" key="7">
    <source>
        <dbReference type="ARBA" id="ARBA00042896"/>
    </source>
</evidence>
<evidence type="ECO:0000256" key="8">
    <source>
        <dbReference type="ARBA" id="ARBA00043090"/>
    </source>
</evidence>
<proteinExistence type="inferred from homology"/>
<accession>A0ABV8YNP8</accession>
<evidence type="ECO:0000259" key="10">
    <source>
        <dbReference type="Pfam" id="PF07731"/>
    </source>
</evidence>